<organism evidence="3 4">
    <name type="scientific">Colocasia esculenta</name>
    <name type="common">Wild taro</name>
    <name type="synonym">Arum esculentum</name>
    <dbReference type="NCBI Taxonomy" id="4460"/>
    <lineage>
        <taxon>Eukaryota</taxon>
        <taxon>Viridiplantae</taxon>
        <taxon>Streptophyta</taxon>
        <taxon>Embryophyta</taxon>
        <taxon>Tracheophyta</taxon>
        <taxon>Spermatophyta</taxon>
        <taxon>Magnoliopsida</taxon>
        <taxon>Liliopsida</taxon>
        <taxon>Araceae</taxon>
        <taxon>Aroideae</taxon>
        <taxon>Colocasieae</taxon>
        <taxon>Colocasia</taxon>
    </lineage>
</organism>
<dbReference type="PANTHER" id="PTHR14523">
    <property type="entry name" value="UNCHARACTERIZED PROTEIN C17ORF53 HOMOLOG"/>
    <property type="match status" value="1"/>
</dbReference>
<accession>A0A843TTI9</accession>
<dbReference type="InterPro" id="IPR058570">
    <property type="entry name" value="HROB_OB"/>
</dbReference>
<dbReference type="EMBL" id="NMUH01000142">
    <property type="protein sequence ID" value="MQL72743.1"/>
    <property type="molecule type" value="Genomic_DNA"/>
</dbReference>
<feature type="region of interest" description="Disordered" evidence="1">
    <location>
        <begin position="308"/>
        <end position="331"/>
    </location>
</feature>
<feature type="region of interest" description="Disordered" evidence="1">
    <location>
        <begin position="173"/>
        <end position="192"/>
    </location>
</feature>
<evidence type="ECO:0000259" key="2">
    <source>
        <dbReference type="Pfam" id="PF15072"/>
    </source>
</evidence>
<feature type="domain" description="Homologous recombination OB-fold protein OB-fold" evidence="2">
    <location>
        <begin position="53"/>
        <end position="120"/>
    </location>
</feature>
<dbReference type="AlphaFoldDB" id="A0A843TTI9"/>
<gene>
    <name evidence="3" type="ORF">Taro_005147</name>
</gene>
<protein>
    <recommendedName>
        <fullName evidence="2">Homologous recombination OB-fold protein OB-fold domain-containing protein</fullName>
    </recommendedName>
</protein>
<feature type="non-terminal residue" evidence="3">
    <location>
        <position position="1"/>
    </location>
</feature>
<sequence>DDPLRASGGGTEEVDEDFSQNPWLCALDFLGGSGDASLPHPISSVKSLGSASRVPKLMGIVKSCKPNGLGDLFVTLKDPTGTIGASVHRKVLTEGNLGGDLSVGCVLILKQVSRLKPETVHIQLSYVQISCKKRWLYYRSANAMEVAFFSPRRSIVYLNITLNNVDKFFGKDSGSPKRHTLPTLNAKHPPPGKSLVDEMEPVGRSCFLSQESQRCEVGSQSGLAASRTADGGNMERHGCVQACDGEVVKSIYSKRTLDDMQIEHLSGSSMCTSKAVVGFRDVPRASLVRPGADNIYDEEIIQHSNLKGRVDNGTTETPGRRKGGMNAASDPSSLGWGMAPNEEADQVAVEQCGSSSNMVVGCGEDEGPTDYLLCKTSSTSLSNPMLSKPPERVTEPKSMISKVPLAQWTDEQLSELFCDYQDDTDFF</sequence>
<evidence type="ECO:0000256" key="1">
    <source>
        <dbReference type="SAM" id="MobiDB-lite"/>
    </source>
</evidence>
<dbReference type="Proteomes" id="UP000652761">
    <property type="component" value="Unassembled WGS sequence"/>
</dbReference>
<dbReference type="InterPro" id="IPR028045">
    <property type="entry name" value="HROB"/>
</dbReference>
<comment type="caution">
    <text evidence="3">The sequence shown here is derived from an EMBL/GenBank/DDBJ whole genome shotgun (WGS) entry which is preliminary data.</text>
</comment>
<name>A0A843TTI9_COLES</name>
<keyword evidence="4" id="KW-1185">Reference proteome</keyword>
<dbReference type="GO" id="GO:0000725">
    <property type="term" value="P:recombinational repair"/>
    <property type="evidence" value="ECO:0007669"/>
    <property type="project" value="InterPro"/>
</dbReference>
<dbReference type="OrthoDB" id="550780at2759"/>
<dbReference type="PANTHER" id="PTHR14523:SF1">
    <property type="entry name" value="HOMOLOGOUS RECOMBINATION OB-FOLD PROTEIN"/>
    <property type="match status" value="1"/>
</dbReference>
<evidence type="ECO:0000313" key="4">
    <source>
        <dbReference type="Proteomes" id="UP000652761"/>
    </source>
</evidence>
<proteinExistence type="predicted"/>
<evidence type="ECO:0000313" key="3">
    <source>
        <dbReference type="EMBL" id="MQL72743.1"/>
    </source>
</evidence>
<dbReference type="Pfam" id="PF15072">
    <property type="entry name" value="HROB"/>
    <property type="match status" value="1"/>
</dbReference>
<reference evidence="3" key="1">
    <citation type="submission" date="2017-07" db="EMBL/GenBank/DDBJ databases">
        <title>Taro Niue Genome Assembly and Annotation.</title>
        <authorList>
            <person name="Atibalentja N."/>
            <person name="Keating K."/>
            <person name="Fields C.J."/>
        </authorList>
    </citation>
    <scope>NUCLEOTIDE SEQUENCE</scope>
    <source>
        <strain evidence="3">Niue_2</strain>
        <tissue evidence="3">Leaf</tissue>
    </source>
</reference>